<proteinExistence type="predicted"/>
<evidence type="ECO:0000256" key="1">
    <source>
        <dbReference type="SAM" id="MobiDB-lite"/>
    </source>
</evidence>
<gene>
    <name evidence="2" type="ORF">SAMN06265348_102177</name>
</gene>
<sequence>MNQEENPMSQEQAAKNLKEVYQKFDEDHGAQPSSDESDQGADDAVQQNAGSDADEDRTIGYDDSADIDEAAQQVKGSDADTA</sequence>
<organism evidence="2 3">
    <name type="scientific">Pedobacter westerhofensis</name>
    <dbReference type="NCBI Taxonomy" id="425512"/>
    <lineage>
        <taxon>Bacteria</taxon>
        <taxon>Pseudomonadati</taxon>
        <taxon>Bacteroidota</taxon>
        <taxon>Sphingobacteriia</taxon>
        <taxon>Sphingobacteriales</taxon>
        <taxon>Sphingobacteriaceae</taxon>
        <taxon>Pedobacter</taxon>
    </lineage>
</organism>
<dbReference type="RefSeq" id="WP_142526865.1">
    <property type="nucleotide sequence ID" value="NZ_CBCSJO010000003.1"/>
</dbReference>
<name>A0A521BBR5_9SPHI</name>
<evidence type="ECO:0000313" key="2">
    <source>
        <dbReference type="EMBL" id="SMO44537.1"/>
    </source>
</evidence>
<reference evidence="2 3" key="1">
    <citation type="submission" date="2017-05" db="EMBL/GenBank/DDBJ databases">
        <authorList>
            <person name="Varghese N."/>
            <person name="Submissions S."/>
        </authorList>
    </citation>
    <scope>NUCLEOTIDE SEQUENCE [LARGE SCALE GENOMIC DNA]</scope>
    <source>
        <strain evidence="2 3">DSM 19036</strain>
    </source>
</reference>
<evidence type="ECO:0000313" key="3">
    <source>
        <dbReference type="Proteomes" id="UP000320300"/>
    </source>
</evidence>
<feature type="region of interest" description="Disordered" evidence="1">
    <location>
        <begin position="1"/>
        <end position="82"/>
    </location>
</feature>
<feature type="compositionally biased region" description="Polar residues" evidence="1">
    <location>
        <begin position="1"/>
        <end position="13"/>
    </location>
</feature>
<accession>A0A521BBR5</accession>
<dbReference type="EMBL" id="FXTN01000002">
    <property type="protein sequence ID" value="SMO44537.1"/>
    <property type="molecule type" value="Genomic_DNA"/>
</dbReference>
<feature type="compositionally biased region" description="Basic and acidic residues" evidence="1">
    <location>
        <begin position="16"/>
        <end position="29"/>
    </location>
</feature>
<keyword evidence="3" id="KW-1185">Reference proteome</keyword>
<dbReference type="AlphaFoldDB" id="A0A521BBR5"/>
<protein>
    <submittedName>
        <fullName evidence="2">Uncharacterized protein</fullName>
    </submittedName>
</protein>
<dbReference type="Proteomes" id="UP000320300">
    <property type="component" value="Unassembled WGS sequence"/>
</dbReference>